<comment type="caution">
    <text evidence="2">The sequence shown here is derived from an EMBL/GenBank/DDBJ whole genome shotgun (WGS) entry which is preliminary data.</text>
</comment>
<evidence type="ECO:0000313" key="3">
    <source>
        <dbReference type="Proteomes" id="UP000604083"/>
    </source>
</evidence>
<dbReference type="Pfam" id="PF01520">
    <property type="entry name" value="Amidase_3"/>
    <property type="match status" value="1"/>
</dbReference>
<protein>
    <submittedName>
        <fullName evidence="2">N-acetylmuramoyl-L-alanine amidase</fullName>
    </submittedName>
</protein>
<evidence type="ECO:0000313" key="2">
    <source>
        <dbReference type="EMBL" id="MBK1834997.1"/>
    </source>
</evidence>
<accession>A0A934RNE2</accession>
<sequence length="236" mass="25809">MSESVTISKRDIWTAIWLSENSLPGKAADMLRAFLVPESNVSKSTPGARKVAVVVGHNSKAPGAFAEGPVNASEYQLNGEVADLMAKLADDDEEIDLHVFRRQPLASYSAEILECYRRVNAWNPEMVIELHFNWLAGAGRVEMVVFRDSQAGEKVGQAFLDVCGAVFPGQRRLLSRRGSDRGGKSLVSAKAPCVLTECWDCSNSEHRAIVARLGANRLAMLYFTAIKRALSTLDPS</sequence>
<organism evidence="2 3">
    <name type="scientific">Roseibacillus ishigakijimensis</name>
    <dbReference type="NCBI Taxonomy" id="454146"/>
    <lineage>
        <taxon>Bacteria</taxon>
        <taxon>Pseudomonadati</taxon>
        <taxon>Verrucomicrobiota</taxon>
        <taxon>Verrucomicrobiia</taxon>
        <taxon>Verrucomicrobiales</taxon>
        <taxon>Verrucomicrobiaceae</taxon>
        <taxon>Roseibacillus</taxon>
    </lineage>
</organism>
<dbReference type="RefSeq" id="WP_200392431.1">
    <property type="nucleotide sequence ID" value="NZ_JAENIO010000038.1"/>
</dbReference>
<gene>
    <name evidence="2" type="ORF">JIN78_13080</name>
</gene>
<dbReference type="SUPFAM" id="SSF53187">
    <property type="entry name" value="Zn-dependent exopeptidases"/>
    <property type="match status" value="1"/>
</dbReference>
<keyword evidence="3" id="KW-1185">Reference proteome</keyword>
<dbReference type="GO" id="GO:0009253">
    <property type="term" value="P:peptidoglycan catabolic process"/>
    <property type="evidence" value="ECO:0007669"/>
    <property type="project" value="InterPro"/>
</dbReference>
<dbReference type="InterPro" id="IPR002508">
    <property type="entry name" value="MurNAc-LAA_cat"/>
</dbReference>
<dbReference type="AlphaFoldDB" id="A0A934RNE2"/>
<reference evidence="2" key="1">
    <citation type="submission" date="2021-01" db="EMBL/GenBank/DDBJ databases">
        <title>Modified the classification status of verrucomicrobia.</title>
        <authorList>
            <person name="Feng X."/>
        </authorList>
    </citation>
    <scope>NUCLEOTIDE SEQUENCE</scope>
    <source>
        <strain evidence="2">KCTC 12986</strain>
    </source>
</reference>
<dbReference type="EMBL" id="JAENIO010000038">
    <property type="protein sequence ID" value="MBK1834997.1"/>
    <property type="molecule type" value="Genomic_DNA"/>
</dbReference>
<name>A0A934RNE2_9BACT</name>
<feature type="domain" description="MurNAc-LAA" evidence="1">
    <location>
        <begin position="51"/>
        <end position="211"/>
    </location>
</feature>
<dbReference type="Proteomes" id="UP000604083">
    <property type="component" value="Unassembled WGS sequence"/>
</dbReference>
<proteinExistence type="predicted"/>
<dbReference type="Gene3D" id="3.40.630.40">
    <property type="entry name" value="Zn-dependent exopeptidases"/>
    <property type="match status" value="1"/>
</dbReference>
<evidence type="ECO:0000259" key="1">
    <source>
        <dbReference type="Pfam" id="PF01520"/>
    </source>
</evidence>
<dbReference type="GO" id="GO:0008745">
    <property type="term" value="F:N-acetylmuramoyl-L-alanine amidase activity"/>
    <property type="evidence" value="ECO:0007669"/>
    <property type="project" value="InterPro"/>
</dbReference>